<keyword evidence="6" id="KW-0333">Golgi apparatus</keyword>
<dbReference type="InterPro" id="IPR029063">
    <property type="entry name" value="SAM-dependent_MTases_sf"/>
</dbReference>
<name>A0A0D3E2E4_BRAOL</name>
<evidence type="ECO:0000313" key="12">
    <source>
        <dbReference type="EnsemblPlants" id="Bo9g018950.1"/>
    </source>
</evidence>
<keyword evidence="8" id="KW-0325">Glycoprotein</keyword>
<evidence type="ECO:0000256" key="1">
    <source>
        <dbReference type="ARBA" id="ARBA00004194"/>
    </source>
</evidence>
<dbReference type="GO" id="GO:0015976">
    <property type="term" value="P:carbon utilization"/>
    <property type="evidence" value="ECO:0007669"/>
    <property type="project" value="UniProtKB-ARBA"/>
</dbReference>
<comment type="subcellular location">
    <subcellularLocation>
        <location evidence="1">Golgi apparatus membrane</location>
        <topology evidence="1">Single-pass membrane protein</topology>
    </subcellularLocation>
</comment>
<evidence type="ECO:0000256" key="8">
    <source>
        <dbReference type="ARBA" id="ARBA00023180"/>
    </source>
</evidence>
<keyword evidence="3" id="KW-0808">Transferase</keyword>
<dbReference type="GO" id="GO:1905157">
    <property type="term" value="P:positive regulation of photosynthesis"/>
    <property type="evidence" value="ECO:0007669"/>
    <property type="project" value="UniProtKB-ARBA"/>
</dbReference>
<dbReference type="OMA" id="WWIRFFS"/>
<dbReference type="GO" id="GO:0008168">
    <property type="term" value="F:methyltransferase activity"/>
    <property type="evidence" value="ECO:0007669"/>
    <property type="project" value="UniProtKB-KW"/>
</dbReference>
<feature type="transmembrane region" description="Helical" evidence="11">
    <location>
        <begin position="33"/>
        <end position="51"/>
    </location>
</feature>
<evidence type="ECO:0000256" key="3">
    <source>
        <dbReference type="ARBA" id="ARBA00022679"/>
    </source>
</evidence>
<proteinExistence type="inferred from homology"/>
<dbReference type="FunFam" id="3.40.50.150:FF:000350">
    <property type="entry name" value="Probable pectin methylesterase CGR3"/>
    <property type="match status" value="1"/>
</dbReference>
<evidence type="ECO:0000256" key="10">
    <source>
        <dbReference type="ARBA" id="ARBA00038314"/>
    </source>
</evidence>
<dbReference type="GO" id="GO:0045489">
    <property type="term" value="P:pectin biosynthetic process"/>
    <property type="evidence" value="ECO:0007669"/>
    <property type="project" value="UniProtKB-ARBA"/>
</dbReference>
<keyword evidence="13" id="KW-1185">Reference proteome</keyword>
<dbReference type="PANTHER" id="PTHR34208:SF18">
    <property type="entry name" value="PECTIN METHYLESTERASE CGR3-RELATED"/>
    <property type="match status" value="1"/>
</dbReference>
<evidence type="ECO:0000256" key="7">
    <source>
        <dbReference type="ARBA" id="ARBA00023136"/>
    </source>
</evidence>
<keyword evidence="4 11" id="KW-0812">Transmembrane</keyword>
<dbReference type="EnsemblPlants" id="Bo9g018950.1">
    <property type="protein sequence ID" value="Bo9g018950.1"/>
    <property type="gene ID" value="Bo9g018950"/>
</dbReference>
<keyword evidence="7 11" id="KW-0472">Membrane</keyword>
<dbReference type="HOGENOM" id="CLU_071215_0_0_1"/>
<dbReference type="AlphaFoldDB" id="A0A0D3E2E4"/>
<evidence type="ECO:0000313" key="13">
    <source>
        <dbReference type="Proteomes" id="UP000032141"/>
    </source>
</evidence>
<reference evidence="12 13" key="1">
    <citation type="journal article" date="2014" name="Genome Biol.">
        <title>Transcriptome and methylome profiling reveals relics of genome dominance in the mesopolyploid Brassica oleracea.</title>
        <authorList>
            <person name="Parkin I.A."/>
            <person name="Koh C."/>
            <person name="Tang H."/>
            <person name="Robinson S.J."/>
            <person name="Kagale S."/>
            <person name="Clarke W.E."/>
            <person name="Town C.D."/>
            <person name="Nixon J."/>
            <person name="Krishnakumar V."/>
            <person name="Bidwell S.L."/>
            <person name="Denoeud F."/>
            <person name="Belcram H."/>
            <person name="Links M.G."/>
            <person name="Just J."/>
            <person name="Clarke C."/>
            <person name="Bender T."/>
            <person name="Huebert T."/>
            <person name="Mason A.S."/>
            <person name="Pires J.C."/>
            <person name="Barker G."/>
            <person name="Moore J."/>
            <person name="Walley P.G."/>
            <person name="Manoli S."/>
            <person name="Batley J."/>
            <person name="Edwards D."/>
            <person name="Nelson M.N."/>
            <person name="Wang X."/>
            <person name="Paterson A.H."/>
            <person name="King G."/>
            <person name="Bancroft I."/>
            <person name="Chalhoub B."/>
            <person name="Sharpe A.G."/>
        </authorList>
    </citation>
    <scope>NUCLEOTIDE SEQUENCE</scope>
    <source>
        <strain evidence="12 13">cv. TO1000</strain>
    </source>
</reference>
<dbReference type="GO" id="GO:0032259">
    <property type="term" value="P:methylation"/>
    <property type="evidence" value="ECO:0007669"/>
    <property type="project" value="UniProtKB-KW"/>
</dbReference>
<evidence type="ECO:0000256" key="9">
    <source>
        <dbReference type="ARBA" id="ARBA00023316"/>
    </source>
</evidence>
<keyword evidence="5 11" id="KW-1133">Transmembrane helix</keyword>
<comment type="similarity">
    <text evidence="10">Belongs to the class I-like SAM-binding methyltransferase superfamily.</text>
</comment>
<keyword evidence="9" id="KW-0961">Cell wall biogenesis/degradation</keyword>
<keyword evidence="2" id="KW-0489">Methyltransferase</keyword>
<dbReference type="Gene3D" id="3.40.50.150">
    <property type="entry name" value="Vaccinia Virus protein VP39"/>
    <property type="match status" value="1"/>
</dbReference>
<dbReference type="GO" id="GO:0009965">
    <property type="term" value="P:leaf morphogenesis"/>
    <property type="evidence" value="ECO:0007669"/>
    <property type="project" value="UniProtKB-ARBA"/>
</dbReference>
<dbReference type="GO" id="GO:1903942">
    <property type="term" value="P:positive regulation of respiratory gaseous exchange"/>
    <property type="evidence" value="ECO:0007669"/>
    <property type="project" value="UniProtKB-ARBA"/>
</dbReference>
<reference evidence="12" key="2">
    <citation type="submission" date="2015-03" db="UniProtKB">
        <authorList>
            <consortium name="EnsemblPlants"/>
        </authorList>
    </citation>
    <scope>IDENTIFICATION</scope>
</reference>
<evidence type="ECO:0000256" key="4">
    <source>
        <dbReference type="ARBA" id="ARBA00022692"/>
    </source>
</evidence>
<dbReference type="Gramene" id="Bo9g018950.1">
    <property type="protein sequence ID" value="Bo9g018950.1"/>
    <property type="gene ID" value="Bo9g018950"/>
</dbReference>
<dbReference type="GO" id="GO:0051512">
    <property type="term" value="P:positive regulation of unidimensional cell growth"/>
    <property type="evidence" value="ECO:0007669"/>
    <property type="project" value="UniProtKB-ARBA"/>
</dbReference>
<dbReference type="PANTHER" id="PTHR34208">
    <property type="entry name" value="S-ADENOSYL-L-METHIONINE-DEPENDENT METHYLTRANSFERASE-RELATED"/>
    <property type="match status" value="1"/>
</dbReference>
<accession>A0A0D3E2E4</accession>
<evidence type="ECO:0000256" key="6">
    <source>
        <dbReference type="ARBA" id="ARBA00023034"/>
    </source>
</evidence>
<dbReference type="GO" id="GO:0009832">
    <property type="term" value="P:plant-type cell wall biogenesis"/>
    <property type="evidence" value="ECO:0007669"/>
    <property type="project" value="UniProtKB-ARBA"/>
</dbReference>
<dbReference type="GO" id="GO:0009664">
    <property type="term" value="P:plant-type cell wall organization"/>
    <property type="evidence" value="ECO:0007669"/>
    <property type="project" value="UniProtKB-ARBA"/>
</dbReference>
<dbReference type="SUPFAM" id="SSF53335">
    <property type="entry name" value="S-adenosyl-L-methionine-dependent methyltransferases"/>
    <property type="match status" value="1"/>
</dbReference>
<dbReference type="GO" id="GO:0000139">
    <property type="term" value="C:Golgi membrane"/>
    <property type="evidence" value="ECO:0007669"/>
    <property type="project" value="UniProtKB-SubCell"/>
</dbReference>
<dbReference type="STRING" id="109376.A0A0D3E2E4"/>
<dbReference type="eggNOG" id="ENOG502QR9D">
    <property type="taxonomic scope" value="Eukaryota"/>
</dbReference>
<evidence type="ECO:0000256" key="5">
    <source>
        <dbReference type="ARBA" id="ARBA00022989"/>
    </source>
</evidence>
<evidence type="ECO:0000256" key="11">
    <source>
        <dbReference type="SAM" id="Phobius"/>
    </source>
</evidence>
<organism evidence="12 13">
    <name type="scientific">Brassica oleracea var. oleracea</name>
    <dbReference type="NCBI Taxonomy" id="109376"/>
    <lineage>
        <taxon>Eukaryota</taxon>
        <taxon>Viridiplantae</taxon>
        <taxon>Streptophyta</taxon>
        <taxon>Embryophyta</taxon>
        <taxon>Tracheophyta</taxon>
        <taxon>Spermatophyta</taxon>
        <taxon>Magnoliopsida</taxon>
        <taxon>eudicotyledons</taxon>
        <taxon>Gunneridae</taxon>
        <taxon>Pentapetalae</taxon>
        <taxon>rosids</taxon>
        <taxon>malvids</taxon>
        <taxon>Brassicales</taxon>
        <taxon>Brassicaceae</taxon>
        <taxon>Brassiceae</taxon>
        <taxon>Brassica</taxon>
    </lineage>
</organism>
<protein>
    <submittedName>
        <fullName evidence="12">Uncharacterized protein</fullName>
    </submittedName>
</protein>
<evidence type="ECO:0000256" key="2">
    <source>
        <dbReference type="ARBA" id="ARBA00022603"/>
    </source>
</evidence>
<sequence length="289" mass="31775">MSRRQVGSTRRVGDSGSFPFVGALHSKSRSSPLLSICLVLVGACLLIGYAFSGPGMFKSIREVSKITGTSLSPIRQYACGVNCRMDLSNNFFSTGDYSSCTSEVQRAIPLLKIAYGDSMRKVLHVGPETCSVVSTLLKEEETEAWGVEPYDVEDADSHCKSLLHKGLVRVADIKFPLPYRSKSFSLVIVSDALDYLSPKYLNKTVPELARVASDGLLLFAGNPGKQKAKVAELSKFGRPAKMRSSSWWNRFFSQTNLEENEAASKKFEKAASKISYTPACQVFHLKPLH</sequence>
<dbReference type="Proteomes" id="UP000032141">
    <property type="component" value="Chromosome C9"/>
</dbReference>
<dbReference type="InterPro" id="IPR044689">
    <property type="entry name" value="CGR2/3"/>
</dbReference>